<feature type="region of interest" description="Disordered" evidence="4">
    <location>
        <begin position="174"/>
        <end position="196"/>
    </location>
</feature>
<dbReference type="PROSITE" id="PS00678">
    <property type="entry name" value="WD_REPEATS_1"/>
    <property type="match status" value="2"/>
</dbReference>
<dbReference type="HOGENOM" id="CLU_000288_103_3_1"/>
<dbReference type="InterPro" id="IPR020472">
    <property type="entry name" value="WD40_PAC1"/>
</dbReference>
<dbReference type="InParanoid" id="J4HTN3"/>
<feature type="repeat" description="WD" evidence="3">
    <location>
        <begin position="76"/>
        <end position="115"/>
    </location>
</feature>
<dbReference type="InterPro" id="IPR019775">
    <property type="entry name" value="WD40_repeat_CS"/>
</dbReference>
<dbReference type="Gene3D" id="2.130.10.10">
    <property type="entry name" value="YVTN repeat-like/Quinoprotein amine dehydrogenase"/>
    <property type="match status" value="1"/>
</dbReference>
<dbReference type="EMBL" id="HE796943">
    <property type="protein sequence ID" value="CCL99622.1"/>
    <property type="molecule type" value="Genomic_DNA"/>
</dbReference>
<sequence length="379" mass="41066">MSSTISAPPQANSVSDSEATIRQRWISGEAKHTRLPVHGSSLVTSLIIHQGSIISASEDGTINMYAAASGKLVRTLKGHAGGIWSLAVAEDTLVSGSTDHTVRVWDMPTGRCTHVFGGHKGTVRALRIAQPMWVDVKDKSGETVRELWPKRPLIVSGSRDHNLRVWSLPKKGESDGNCCTEEGDPSEVTPENNPHHQRRLRGHTQAIRDHAVHGRTLVSGSYDFFSIALDGERNIAYSGSMDCTVRVWDLLRGQCKYTLTGHTSVVGLLRVSPSYLVSASADATLRVWNPDTGELLHILPTGGPGTTVVCLHHDEEKILSGSKGALWMWDIRTGAGIRGLLQGAMDVSQAVFEGQWCAAATNKDSATYLDIWDYGSQSA</sequence>
<evidence type="ECO:0000256" key="3">
    <source>
        <dbReference type="PROSITE-ProRule" id="PRU00221"/>
    </source>
</evidence>
<evidence type="ECO:0000256" key="1">
    <source>
        <dbReference type="ARBA" id="ARBA00022574"/>
    </source>
</evidence>
<dbReference type="Proteomes" id="UP000006352">
    <property type="component" value="Unassembled WGS sequence"/>
</dbReference>
<feature type="repeat" description="WD" evidence="3">
    <location>
        <begin position="217"/>
        <end position="258"/>
    </location>
</feature>
<gene>
    <name evidence="5" type="ORF">FIBRA_01641</name>
</gene>
<organism evidence="5 6">
    <name type="scientific">Fibroporia radiculosa</name>
    <dbReference type="NCBI Taxonomy" id="599839"/>
    <lineage>
        <taxon>Eukaryota</taxon>
        <taxon>Fungi</taxon>
        <taxon>Dikarya</taxon>
        <taxon>Basidiomycota</taxon>
        <taxon>Agaricomycotina</taxon>
        <taxon>Agaricomycetes</taxon>
        <taxon>Polyporales</taxon>
        <taxon>Fibroporiaceae</taxon>
        <taxon>Fibroporia</taxon>
    </lineage>
</organism>
<dbReference type="SMART" id="SM00320">
    <property type="entry name" value="WD40"/>
    <property type="match status" value="6"/>
</dbReference>
<dbReference type="InterPro" id="IPR036322">
    <property type="entry name" value="WD40_repeat_dom_sf"/>
</dbReference>
<keyword evidence="6" id="KW-1185">Reference proteome</keyword>
<dbReference type="CDD" id="cd00200">
    <property type="entry name" value="WD40"/>
    <property type="match status" value="1"/>
</dbReference>
<evidence type="ECO:0000313" key="6">
    <source>
        <dbReference type="Proteomes" id="UP000006352"/>
    </source>
</evidence>
<dbReference type="RefSeq" id="XP_012178905.1">
    <property type="nucleotide sequence ID" value="XM_012323515.1"/>
</dbReference>
<evidence type="ECO:0000313" key="5">
    <source>
        <dbReference type="EMBL" id="CCL99622.1"/>
    </source>
</evidence>
<dbReference type="GeneID" id="24094533"/>
<name>J4HTN3_9APHY</name>
<dbReference type="PROSITE" id="PS50082">
    <property type="entry name" value="WD_REPEATS_2"/>
    <property type="match status" value="3"/>
</dbReference>
<dbReference type="GO" id="GO:0010992">
    <property type="term" value="P:ubiquitin recycling"/>
    <property type="evidence" value="ECO:0007669"/>
    <property type="project" value="TreeGrafter"/>
</dbReference>
<evidence type="ECO:0000256" key="4">
    <source>
        <dbReference type="SAM" id="MobiDB-lite"/>
    </source>
</evidence>
<dbReference type="PANTHER" id="PTHR19849">
    <property type="entry name" value="PHOSPHOLIPASE A-2-ACTIVATING PROTEIN"/>
    <property type="match status" value="1"/>
</dbReference>
<dbReference type="PRINTS" id="PR00320">
    <property type="entry name" value="GPROTEINBRPT"/>
</dbReference>
<keyword evidence="1 3" id="KW-0853">WD repeat</keyword>
<protein>
    <submittedName>
        <fullName evidence="5">Uncharacterized protein</fullName>
    </submittedName>
</protein>
<reference evidence="5 6" key="1">
    <citation type="journal article" date="2012" name="Appl. Environ. Microbiol.">
        <title>Short-read sequencing for genomic analysis of the brown rot fungus Fibroporia radiculosa.</title>
        <authorList>
            <person name="Tang J.D."/>
            <person name="Perkins A.D."/>
            <person name="Sonstegard T.S."/>
            <person name="Schroeder S.G."/>
            <person name="Burgess S.C."/>
            <person name="Diehl S.V."/>
        </authorList>
    </citation>
    <scope>NUCLEOTIDE SEQUENCE [LARGE SCALE GENOMIC DNA]</scope>
    <source>
        <strain evidence="5 6">TFFH 294</strain>
    </source>
</reference>
<dbReference type="GO" id="GO:0005634">
    <property type="term" value="C:nucleus"/>
    <property type="evidence" value="ECO:0007669"/>
    <property type="project" value="TreeGrafter"/>
</dbReference>
<evidence type="ECO:0000256" key="2">
    <source>
        <dbReference type="ARBA" id="ARBA00022737"/>
    </source>
</evidence>
<dbReference type="SUPFAM" id="SSF50978">
    <property type="entry name" value="WD40 repeat-like"/>
    <property type="match status" value="1"/>
</dbReference>
<dbReference type="InterPro" id="IPR015943">
    <property type="entry name" value="WD40/YVTN_repeat-like_dom_sf"/>
</dbReference>
<dbReference type="GO" id="GO:0043161">
    <property type="term" value="P:proteasome-mediated ubiquitin-dependent protein catabolic process"/>
    <property type="evidence" value="ECO:0007669"/>
    <property type="project" value="TreeGrafter"/>
</dbReference>
<dbReference type="InterPro" id="IPR001680">
    <property type="entry name" value="WD40_rpt"/>
</dbReference>
<proteinExistence type="predicted"/>
<dbReference type="GO" id="GO:0043130">
    <property type="term" value="F:ubiquitin binding"/>
    <property type="evidence" value="ECO:0007669"/>
    <property type="project" value="TreeGrafter"/>
</dbReference>
<accession>J4HTN3</accession>
<dbReference type="PANTHER" id="PTHR19849:SF1">
    <property type="entry name" value="F-BOX_WD REPEAT-CONTAINING PROTEIN 7"/>
    <property type="match status" value="1"/>
</dbReference>
<dbReference type="Pfam" id="PF00400">
    <property type="entry name" value="WD40"/>
    <property type="match status" value="4"/>
</dbReference>
<feature type="repeat" description="WD" evidence="3">
    <location>
        <begin position="259"/>
        <end position="298"/>
    </location>
</feature>
<dbReference type="PROSITE" id="PS50294">
    <property type="entry name" value="WD_REPEATS_REGION"/>
    <property type="match status" value="2"/>
</dbReference>
<dbReference type="OrthoDB" id="190105at2759"/>
<dbReference type="AlphaFoldDB" id="J4HTN3"/>
<dbReference type="STRING" id="599839.J4HTN3"/>
<keyword evidence="2" id="KW-0677">Repeat</keyword>
<dbReference type="GO" id="GO:0005737">
    <property type="term" value="C:cytoplasm"/>
    <property type="evidence" value="ECO:0007669"/>
    <property type="project" value="TreeGrafter"/>
</dbReference>